<dbReference type="InterPro" id="IPR046528">
    <property type="entry name" value="DUF6593"/>
</dbReference>
<evidence type="ECO:0000313" key="2">
    <source>
        <dbReference type="EMBL" id="KAG5642039.1"/>
    </source>
</evidence>
<feature type="domain" description="DUF6593" evidence="1">
    <location>
        <begin position="24"/>
        <end position="179"/>
    </location>
</feature>
<name>A0A9P7G193_9AGAR</name>
<protein>
    <recommendedName>
        <fullName evidence="1">DUF6593 domain-containing protein</fullName>
    </recommendedName>
</protein>
<accession>A0A9P7G193</accession>
<dbReference type="OrthoDB" id="3256331at2759"/>
<dbReference type="EMBL" id="JABCKV010000221">
    <property type="protein sequence ID" value="KAG5642039.1"/>
    <property type="molecule type" value="Genomic_DNA"/>
</dbReference>
<comment type="caution">
    <text evidence="2">The sequence shown here is derived from an EMBL/GenBank/DDBJ whole genome shotgun (WGS) entry which is preliminary data.</text>
</comment>
<keyword evidence="3" id="KW-1185">Reference proteome</keyword>
<evidence type="ECO:0000259" key="1">
    <source>
        <dbReference type="Pfam" id="PF20236"/>
    </source>
</evidence>
<reference evidence="2" key="2">
    <citation type="submission" date="2021-10" db="EMBL/GenBank/DDBJ databases">
        <title>Phylogenomics reveals ancestral predisposition of the termite-cultivated fungus Termitomyces towards a domesticated lifestyle.</title>
        <authorList>
            <person name="Auxier B."/>
            <person name="Grum-Grzhimaylo A."/>
            <person name="Cardenas M.E."/>
            <person name="Lodge J.D."/>
            <person name="Laessoe T."/>
            <person name="Pedersen O."/>
            <person name="Smith M.E."/>
            <person name="Kuyper T.W."/>
            <person name="Franco-Molano E.A."/>
            <person name="Baroni T.J."/>
            <person name="Aanen D.K."/>
        </authorList>
    </citation>
    <scope>NUCLEOTIDE SEQUENCE</scope>
    <source>
        <strain evidence="2">AP01</strain>
        <tissue evidence="2">Mycelium</tissue>
    </source>
</reference>
<dbReference type="AlphaFoldDB" id="A0A9P7G193"/>
<dbReference type="Proteomes" id="UP000775547">
    <property type="component" value="Unassembled WGS sequence"/>
</dbReference>
<sequence>MDSQLTLVFSTSDHPASIWVFDRDDVKNAQISLYGTGEALFTVKSNIHLTETTVTRTSTGERIATVARRDILSDKVTFAGQKAKSVKGWLKSPKTSLFPATFEEGGVSYTWRSSIVHQLSLVANDSPETPIAWFEDSKKRVVDGIPTITTAFLALQPDALRIQEAVLVSFLILQHKNRMNVKANGLVAGRATTVVV</sequence>
<dbReference type="Pfam" id="PF20236">
    <property type="entry name" value="DUF6593"/>
    <property type="match status" value="1"/>
</dbReference>
<evidence type="ECO:0000313" key="3">
    <source>
        <dbReference type="Proteomes" id="UP000775547"/>
    </source>
</evidence>
<reference evidence="2" key="1">
    <citation type="submission" date="2020-07" db="EMBL/GenBank/DDBJ databases">
        <authorList>
            <person name="Nieuwenhuis M."/>
            <person name="Van De Peppel L.J.J."/>
        </authorList>
    </citation>
    <scope>NUCLEOTIDE SEQUENCE</scope>
    <source>
        <strain evidence="2">AP01</strain>
        <tissue evidence="2">Mycelium</tissue>
    </source>
</reference>
<proteinExistence type="predicted"/>
<organism evidence="2 3">
    <name type="scientific">Asterophora parasitica</name>
    <dbReference type="NCBI Taxonomy" id="117018"/>
    <lineage>
        <taxon>Eukaryota</taxon>
        <taxon>Fungi</taxon>
        <taxon>Dikarya</taxon>
        <taxon>Basidiomycota</taxon>
        <taxon>Agaricomycotina</taxon>
        <taxon>Agaricomycetes</taxon>
        <taxon>Agaricomycetidae</taxon>
        <taxon>Agaricales</taxon>
        <taxon>Tricholomatineae</taxon>
        <taxon>Lyophyllaceae</taxon>
        <taxon>Asterophora</taxon>
    </lineage>
</organism>
<gene>
    <name evidence="2" type="ORF">DXG03_003737</name>
</gene>